<protein>
    <submittedName>
        <fullName evidence="2">Uncharacterized protein</fullName>
    </submittedName>
</protein>
<sequence>MLITDVPHNVAGVLLPRRRSAREITRLPGLRLEEVRGYGTYITHHIPTGARLIVTDDPSGKILDKPPGSTYLETLEGDALTDQEEAQLRQTPNMSPDAQLLLSGLLCRATTKDPDDTWAIGNWFSDPLWEVRGELETTEEIQLEGSDDHWKLTWIGFPYPGDVAATLTHPIIGIEGAVATSTKKIIKITLGSATLILQQKYPQEKRRRPPKLRQHRRKPRLEEQ</sequence>
<feature type="region of interest" description="Disordered" evidence="1">
    <location>
        <begin position="202"/>
        <end position="224"/>
    </location>
</feature>
<evidence type="ECO:0000313" key="3">
    <source>
        <dbReference type="Proteomes" id="UP001500212"/>
    </source>
</evidence>
<gene>
    <name evidence="2" type="ORF">GCM10023195_82720</name>
</gene>
<comment type="caution">
    <text evidence="2">The sequence shown here is derived from an EMBL/GenBank/DDBJ whole genome shotgun (WGS) entry which is preliminary data.</text>
</comment>
<keyword evidence="3" id="KW-1185">Reference proteome</keyword>
<name>A0ABP8TYN8_9ACTN</name>
<dbReference type="EMBL" id="BAABHJ010000040">
    <property type="protein sequence ID" value="GAA4618408.1"/>
    <property type="molecule type" value="Genomic_DNA"/>
</dbReference>
<evidence type="ECO:0000313" key="2">
    <source>
        <dbReference type="EMBL" id="GAA4618408.1"/>
    </source>
</evidence>
<dbReference type="Proteomes" id="UP001500212">
    <property type="component" value="Unassembled WGS sequence"/>
</dbReference>
<accession>A0ABP8TYN8</accession>
<dbReference type="RefSeq" id="WP_345366616.1">
    <property type="nucleotide sequence ID" value="NZ_BAABHJ010000040.1"/>
</dbReference>
<evidence type="ECO:0000256" key="1">
    <source>
        <dbReference type="SAM" id="MobiDB-lite"/>
    </source>
</evidence>
<organism evidence="2 3">
    <name type="scientific">Actinoallomurus liliacearum</name>
    <dbReference type="NCBI Taxonomy" id="1080073"/>
    <lineage>
        <taxon>Bacteria</taxon>
        <taxon>Bacillati</taxon>
        <taxon>Actinomycetota</taxon>
        <taxon>Actinomycetes</taxon>
        <taxon>Streptosporangiales</taxon>
        <taxon>Thermomonosporaceae</taxon>
        <taxon>Actinoallomurus</taxon>
    </lineage>
</organism>
<proteinExistence type="predicted"/>
<feature type="compositionally biased region" description="Basic residues" evidence="1">
    <location>
        <begin position="205"/>
        <end position="224"/>
    </location>
</feature>
<reference evidence="3" key="1">
    <citation type="journal article" date="2019" name="Int. J. Syst. Evol. Microbiol.">
        <title>The Global Catalogue of Microorganisms (GCM) 10K type strain sequencing project: providing services to taxonomists for standard genome sequencing and annotation.</title>
        <authorList>
            <consortium name="The Broad Institute Genomics Platform"/>
            <consortium name="The Broad Institute Genome Sequencing Center for Infectious Disease"/>
            <person name="Wu L."/>
            <person name="Ma J."/>
        </authorList>
    </citation>
    <scope>NUCLEOTIDE SEQUENCE [LARGE SCALE GENOMIC DNA]</scope>
    <source>
        <strain evidence="3">JCM 17938</strain>
    </source>
</reference>